<name>A0A061SL72_9CHLO</name>
<sequence length="71" mass="8142">RDTFPTKRRKLVRCIRLIVPTRTQSRPTGSTVPQDLHVSAHVYVSAGRNRNSTFHIAWLLFSCLFPSVHPD</sequence>
<dbReference type="EMBL" id="GBEZ01001150">
    <property type="protein sequence ID" value="JAC83799.1"/>
    <property type="molecule type" value="Transcribed_RNA"/>
</dbReference>
<organism evidence="1">
    <name type="scientific">Tetraselmis sp. GSL018</name>
    <dbReference type="NCBI Taxonomy" id="582737"/>
    <lineage>
        <taxon>Eukaryota</taxon>
        <taxon>Viridiplantae</taxon>
        <taxon>Chlorophyta</taxon>
        <taxon>core chlorophytes</taxon>
        <taxon>Chlorodendrophyceae</taxon>
        <taxon>Chlorodendrales</taxon>
        <taxon>Chlorodendraceae</taxon>
        <taxon>Tetraselmis</taxon>
    </lineage>
</organism>
<accession>A0A061SL72</accession>
<proteinExistence type="predicted"/>
<feature type="non-terminal residue" evidence="1">
    <location>
        <position position="1"/>
    </location>
</feature>
<reference evidence="1" key="1">
    <citation type="submission" date="2014-05" db="EMBL/GenBank/DDBJ databases">
        <title>The transcriptome of the halophilic microalga Tetraselmis sp. GSL018 isolated from the Great Salt Lake, Utah.</title>
        <authorList>
            <person name="Jinkerson R.E."/>
            <person name="D'Adamo S."/>
            <person name="Posewitz M.C."/>
        </authorList>
    </citation>
    <scope>NUCLEOTIDE SEQUENCE</scope>
    <source>
        <strain evidence="1">GSL018</strain>
    </source>
</reference>
<evidence type="ECO:0000313" key="1">
    <source>
        <dbReference type="EMBL" id="JAC83799.1"/>
    </source>
</evidence>
<protein>
    <submittedName>
        <fullName evidence="1">Uncharacterized protein</fullName>
    </submittedName>
</protein>
<dbReference type="AlphaFoldDB" id="A0A061SL72"/>
<gene>
    <name evidence="1" type="ORF">TSPGSL018_2475</name>
</gene>